<feature type="coiled-coil region" evidence="13">
    <location>
        <begin position="1343"/>
        <end position="1381"/>
    </location>
</feature>
<evidence type="ECO:0000313" key="20">
    <source>
        <dbReference type="Proteomes" id="UP001177023"/>
    </source>
</evidence>
<evidence type="ECO:0000256" key="3">
    <source>
        <dbReference type="ARBA" id="ARBA00022530"/>
    </source>
</evidence>
<dbReference type="Gene3D" id="2.60.120.260">
    <property type="entry name" value="Galactose-binding domain-like"/>
    <property type="match status" value="1"/>
</dbReference>
<evidence type="ECO:0000256" key="1">
    <source>
        <dbReference type="ARBA" id="ARBA00004302"/>
    </source>
</evidence>
<feature type="signal peptide" evidence="15">
    <location>
        <begin position="1"/>
        <end position="19"/>
    </location>
</feature>
<dbReference type="Proteomes" id="UP001177023">
    <property type="component" value="Unassembled WGS sequence"/>
</dbReference>
<feature type="domain" description="Laminin EGF-like" evidence="16">
    <location>
        <begin position="1075"/>
        <end position="1131"/>
    </location>
</feature>
<feature type="domain" description="Laminin IV type B" evidence="17">
    <location>
        <begin position="547"/>
        <end position="760"/>
    </location>
</feature>
<feature type="disulfide bond" evidence="12">
    <location>
        <begin position="880"/>
        <end position="889"/>
    </location>
</feature>
<feature type="domain" description="Laminin EGF-like" evidence="16">
    <location>
        <begin position="1132"/>
        <end position="1178"/>
    </location>
</feature>
<reference evidence="19" key="1">
    <citation type="submission" date="2023-06" db="EMBL/GenBank/DDBJ databases">
        <authorList>
            <person name="Delattre M."/>
        </authorList>
    </citation>
    <scope>NUCLEOTIDE SEQUENCE</scope>
    <source>
        <strain evidence="19">AF72</strain>
    </source>
</reference>
<dbReference type="FunFam" id="2.10.25.10:FF:000130">
    <property type="entry name" value="Laminin subunit beta 1"/>
    <property type="match status" value="1"/>
</dbReference>
<dbReference type="GO" id="GO:0034446">
    <property type="term" value="P:substrate adhesion-dependent cell spreading"/>
    <property type="evidence" value="ECO:0007669"/>
    <property type="project" value="TreeGrafter"/>
</dbReference>
<feature type="disulfide bond" evidence="12">
    <location>
        <begin position="768"/>
        <end position="785"/>
    </location>
</feature>
<dbReference type="GO" id="GO:0007411">
    <property type="term" value="P:axon guidance"/>
    <property type="evidence" value="ECO:0007669"/>
    <property type="project" value="TreeGrafter"/>
</dbReference>
<feature type="disulfide bond" evidence="12">
    <location>
        <begin position="1132"/>
        <end position="1144"/>
    </location>
</feature>
<feature type="domain" description="Laminin EGF-like" evidence="16">
    <location>
        <begin position="766"/>
        <end position="813"/>
    </location>
</feature>
<dbReference type="InterPro" id="IPR050440">
    <property type="entry name" value="Laminin/Netrin_ECM"/>
</dbReference>
<evidence type="ECO:0000256" key="2">
    <source>
        <dbReference type="ARBA" id="ARBA00022525"/>
    </source>
</evidence>
<evidence type="ECO:0000256" key="11">
    <source>
        <dbReference type="ARBA" id="ARBA00023292"/>
    </source>
</evidence>
<evidence type="ECO:0000256" key="12">
    <source>
        <dbReference type="PROSITE-ProRule" id="PRU00460"/>
    </source>
</evidence>
<keyword evidence="11 12" id="KW-0424">Laminin EGF-like domain</keyword>
<evidence type="ECO:0008006" key="21">
    <source>
        <dbReference type="Google" id="ProtNLM"/>
    </source>
</evidence>
<feature type="disulfide bond" evidence="12">
    <location>
        <begin position="814"/>
        <end position="826"/>
    </location>
</feature>
<dbReference type="FunFam" id="2.10.25.10:FF:000209">
    <property type="entry name" value="Laminin subunit alpha 5"/>
    <property type="match status" value="1"/>
</dbReference>
<protein>
    <recommendedName>
        <fullName evidence="21">Laminin subunit beta-1</fullName>
    </recommendedName>
</protein>
<dbReference type="PROSITE" id="PS50027">
    <property type="entry name" value="EGF_LAM_2"/>
    <property type="match status" value="10"/>
</dbReference>
<dbReference type="FunFam" id="2.10.25.10:FF:000065">
    <property type="entry name" value="Laminin subunit beta 1"/>
    <property type="match status" value="1"/>
</dbReference>
<feature type="disulfide bond" evidence="12">
    <location>
        <begin position="491"/>
        <end position="505"/>
    </location>
</feature>
<dbReference type="GO" id="GO:0016477">
    <property type="term" value="P:cell migration"/>
    <property type="evidence" value="ECO:0007669"/>
    <property type="project" value="TreeGrafter"/>
</dbReference>
<dbReference type="GO" id="GO:0070831">
    <property type="term" value="P:basement membrane assembly"/>
    <property type="evidence" value="ECO:0007669"/>
    <property type="project" value="TreeGrafter"/>
</dbReference>
<evidence type="ECO:0000256" key="10">
    <source>
        <dbReference type="ARBA" id="ARBA00023180"/>
    </source>
</evidence>
<feature type="disulfide bond" evidence="12">
    <location>
        <begin position="1134"/>
        <end position="1151"/>
    </location>
</feature>
<dbReference type="GO" id="GO:0043256">
    <property type="term" value="C:laminin complex"/>
    <property type="evidence" value="ECO:0007669"/>
    <property type="project" value="TreeGrafter"/>
</dbReference>
<feature type="disulfide bond" evidence="12">
    <location>
        <begin position="1153"/>
        <end position="1162"/>
    </location>
</feature>
<feature type="disulfide bond" evidence="12">
    <location>
        <begin position="364"/>
        <end position="373"/>
    </location>
</feature>
<evidence type="ECO:0000256" key="14">
    <source>
        <dbReference type="SAM" id="MobiDB-lite"/>
    </source>
</evidence>
<evidence type="ECO:0000256" key="6">
    <source>
        <dbReference type="ARBA" id="ARBA00022869"/>
    </source>
</evidence>
<keyword evidence="7" id="KW-0130">Cell adhesion</keyword>
<dbReference type="FunFam" id="2.10.25.10:FF:000101">
    <property type="entry name" value="Laminin subunit beta 1"/>
    <property type="match status" value="1"/>
</dbReference>
<dbReference type="Pfam" id="PF00053">
    <property type="entry name" value="EGF_laminin"/>
    <property type="match status" value="11"/>
</dbReference>
<evidence type="ECO:0000313" key="19">
    <source>
        <dbReference type="EMBL" id="CAJ0576864.1"/>
    </source>
</evidence>
<dbReference type="PANTHER" id="PTHR10574:SF375">
    <property type="entry name" value="LAMININ SUBUNIT BETA-1"/>
    <property type="match status" value="1"/>
</dbReference>
<evidence type="ECO:0000256" key="5">
    <source>
        <dbReference type="ARBA" id="ARBA00022737"/>
    </source>
</evidence>
<keyword evidence="2" id="KW-0964">Secreted</keyword>
<dbReference type="PRINTS" id="PR00011">
    <property type="entry name" value="EGFLAMININ"/>
</dbReference>
<feature type="disulfide bond" evidence="12">
    <location>
        <begin position="816"/>
        <end position="833"/>
    </location>
</feature>
<evidence type="ECO:0000256" key="8">
    <source>
        <dbReference type="ARBA" id="ARBA00023054"/>
    </source>
</evidence>
<dbReference type="InterPro" id="IPR013015">
    <property type="entry name" value="Laminin_IV_B"/>
</dbReference>
<name>A0AA36CXP3_9BILA</name>
<dbReference type="PROSITE" id="PS51117">
    <property type="entry name" value="LAMININ_NTER"/>
    <property type="match status" value="1"/>
</dbReference>
<dbReference type="Pfam" id="PF21199">
    <property type="entry name" value="LAMININ_IV_B"/>
    <property type="match status" value="1"/>
</dbReference>
<proteinExistence type="predicted"/>
<dbReference type="GO" id="GO:0009887">
    <property type="term" value="P:animal organ morphogenesis"/>
    <property type="evidence" value="ECO:0007669"/>
    <property type="project" value="TreeGrafter"/>
</dbReference>
<dbReference type="FunFam" id="2.10.25.10:FF:000090">
    <property type="entry name" value="laminin subunit alpha"/>
    <property type="match status" value="1"/>
</dbReference>
<dbReference type="SMART" id="SM00136">
    <property type="entry name" value="LamNT"/>
    <property type="match status" value="1"/>
</dbReference>
<comment type="caution">
    <text evidence="12">Lacks conserved residue(s) required for the propagation of feature annotation.</text>
</comment>
<dbReference type="FunFam" id="2.10.25.10:FF:000388">
    <property type="entry name" value="Laminin subunit alpha"/>
    <property type="match status" value="1"/>
</dbReference>
<keyword evidence="5" id="KW-0677">Repeat</keyword>
<feature type="domain" description="Laminin EGF-like" evidence="16">
    <location>
        <begin position="457"/>
        <end position="507"/>
    </location>
</feature>
<feature type="disulfide bond" evidence="12">
    <location>
        <begin position="427"/>
        <end position="436"/>
    </location>
</feature>
<dbReference type="FunFam" id="2.170.300.10:FF:000001">
    <property type="entry name" value="Laminin subunit beta-1"/>
    <property type="match status" value="1"/>
</dbReference>
<evidence type="ECO:0000256" key="9">
    <source>
        <dbReference type="ARBA" id="ARBA00023157"/>
    </source>
</evidence>
<evidence type="ECO:0000256" key="13">
    <source>
        <dbReference type="SAM" id="Coils"/>
    </source>
</evidence>
<keyword evidence="10" id="KW-0325">Glycoprotein</keyword>
<feature type="domain" description="Laminin EGF-like" evidence="16">
    <location>
        <begin position="814"/>
        <end position="860"/>
    </location>
</feature>
<dbReference type="FunFam" id="2.60.120.260:FF:000010">
    <property type="entry name" value="Laminin subunit beta 1"/>
    <property type="match status" value="1"/>
</dbReference>
<feature type="chain" id="PRO_5041264125" description="Laminin subunit beta-1" evidence="15">
    <location>
        <begin position="20"/>
        <end position="1787"/>
    </location>
</feature>
<feature type="disulfide bond" evidence="12">
    <location>
        <begin position="996"/>
        <end position="1005"/>
    </location>
</feature>
<dbReference type="GO" id="GO:0009888">
    <property type="term" value="P:tissue development"/>
    <property type="evidence" value="ECO:0007669"/>
    <property type="project" value="TreeGrafter"/>
</dbReference>
<feature type="non-terminal residue" evidence="19">
    <location>
        <position position="1787"/>
    </location>
</feature>
<feature type="domain" description="Laminin EGF-like" evidence="16">
    <location>
        <begin position="972"/>
        <end position="1023"/>
    </location>
</feature>
<keyword evidence="4 15" id="KW-0732">Signal</keyword>
<keyword evidence="6" id="KW-0084">Basement membrane</keyword>
<dbReference type="InterPro" id="IPR002049">
    <property type="entry name" value="LE_dom"/>
</dbReference>
<dbReference type="PROSITE" id="PS51116">
    <property type="entry name" value="LAMININ_IVB"/>
    <property type="match status" value="1"/>
</dbReference>
<sequence>MGLKPWVGALLGIAAVAIAAENDRCRDSSCYPVTGNLLIGRKEQLSATSTCGMHGRQRFCIVSHLEDSTKCFYCDSRQPWSSNRDPGRMSHRIENVVTEAFEDKTRNWWQSENGAQNASIRLDLEAEFHFTHLIMTFKSFRPAAMIIERSADFGKTWQVYRYFAYDCANTFPNVQEGNPTRHSDVICTSQYSDVSPSTGGEIVYKVLSPHIHTDDPYSEETSQLLKITNLRFNFTKLHTLGDDLLDYRAEIDEKYYYAIYELVVRGSCSCYGHASRCIPIEGTDPNYDRPDIVHGRCECMHNTEGLNCERCRDFYNDMPWRPAVGTETNECRRCECNGHAARCHFDRAVFEQSGHVSGGVCDDCMHNTQGKNCEQCKPYFFRDPRRPIYDPHVCLPCQCSKDGSLYDGICEGEEDAERGLVAGKCYCKPNVDGPSCDRCKNGYWNLDSENPDGCVACTCDLLGTIDNAGCDKYTGLCHCKRLVTGENCDQCLPEHYGLSETPEGCFPCDCNIGGSLDNTCDLKTGQCKCKDGFSGRTCDVSESSTFCASIDHYTYDAENSNITNADVEYRERPDEARDHTWTGEGFVRVTDRSMLAFKVDNLQTSNDYNIVIRYDGQRDPVGWENIQITIIRPDDPSPDSRCKDANPSDDFLIARLPPGGRYIEVQPAVCLDAATPYEIRLQFGEKRTGVNDRGATLLIDSIVLAPPMQALAEFHTPRGQPSREEYERYQCRNIALSITPLKDYTEVCTKYICPVAAMAFNTTLDCDCDPTGSFSGICKPGGGQCECKLNVVGRRCDRCAVGTYGFGPSGCQECACDSIGSLHNQCDKQSGQCLCREKGIYGRQCNQCQPGFWSFPDCRVCQCNGHANICDQQTGACIECRNLTAGHYCDRCQDGYYGDPRLGVSLACKPCPCPGGPNSGFQHADTCYLTRTNGTQDVQCNCRPGYVGERCAECAVNHWGNPKAVGEECVKCDCNGNIDMGVEGSCDKETGECLKCLYNTEGAQCENCVSGFFGDAKIRSCQRCVCNHLGTNATAGACDIITGQCPCYPNVIGEQCDQCADNHYNLASGEGCASCECDSNGVINDHEGNPQLQCNRFDGRCHCKAGRGGRTCSECEDLFWGDPTKADGCQRCECNPTGSATAQCNRQNGTCVCLPGSGGALCNECARGYTGQWPYCQPCGDCFHQWDGIVQGLKSKVEGLINTANNIEDTGVASAYDEKFEKMEGELAETKKKLEEANISQEHLDDLEKKIDRLRGLMTKARDRLDIVESNVANATQAVDFAEQELEDMEAEAERLTQKSMDLQEKANKIKETDVQGAYNITKESAQKSLAAQRRVDAAMGKVAEAETEATATEQLMEKNREDFDEQYSQNEKQLQESEHAVHLLEAALPDLNKQVCGAAAAPCDALCGGPGGKCGGICGGKSCMEGAVSQAEQAKSFALEADLKLNEKQKESEQVLTLVRDVLSVTDAAKREAEETLRVAKEAAARANHTRNELDTMVGEMEDFISSNRSSPEQVRSLAEEVLKMEISLKPDQIDELAKKIHEALGKINNIDAILRETQADKQKATSLEEEARRAEERANVIKNTTETVREALKVAQEVQTAANDAIRNAEEKMTKARENLESAKTETEEAEGRAKSANETMAKLEADLKKVRVQYLQISDDAKSAYTSVDKAQQAAATAEAQNKQIENDMATARKLLVERTEGNEAPQKRAEELRQRAHNLLYKAKKYNGDISALTKDSTELQLADYVQVLDQLNQRLTTVQHDIDRRIDYYSNCEHGQSFNPAY</sequence>
<evidence type="ECO:0000256" key="4">
    <source>
        <dbReference type="ARBA" id="ARBA00022729"/>
    </source>
</evidence>
<feature type="disulfide bond" evidence="12">
    <location>
        <begin position="766"/>
        <end position="778"/>
    </location>
</feature>
<dbReference type="FunFam" id="2.10.25.10:FF:000333">
    <property type="entry name" value="netrin-4 isoform X2"/>
    <property type="match status" value="1"/>
</dbReference>
<dbReference type="FunFam" id="2.170.300.10:FF:000004">
    <property type="entry name" value="Laminin subunit beta 1"/>
    <property type="match status" value="1"/>
</dbReference>
<feature type="domain" description="Laminin EGF-like" evidence="16">
    <location>
        <begin position="397"/>
        <end position="456"/>
    </location>
</feature>
<dbReference type="Gene3D" id="2.10.25.10">
    <property type="entry name" value="Laminin"/>
    <property type="match status" value="9"/>
</dbReference>
<gene>
    <name evidence="19" type="ORF">MSPICULIGERA_LOCUS15149</name>
</gene>
<dbReference type="InterPro" id="IPR056863">
    <property type="entry name" value="LMN_ATRN_NET-like_EGF"/>
</dbReference>
<dbReference type="SUPFAM" id="SSF57997">
    <property type="entry name" value="Tropomyosin"/>
    <property type="match status" value="2"/>
</dbReference>
<dbReference type="Pfam" id="PF00055">
    <property type="entry name" value="Laminin_N"/>
    <property type="match status" value="1"/>
</dbReference>
<evidence type="ECO:0000259" key="17">
    <source>
        <dbReference type="PROSITE" id="PS51116"/>
    </source>
</evidence>
<evidence type="ECO:0000259" key="16">
    <source>
        <dbReference type="PROSITE" id="PS50027"/>
    </source>
</evidence>
<comment type="subcellular location">
    <subcellularLocation>
        <location evidence="1">Secreted</location>
        <location evidence="1">Extracellular space</location>
        <location evidence="1">Extracellular matrix</location>
        <location evidence="1">Basement membrane</location>
    </subcellularLocation>
</comment>
<dbReference type="SMART" id="SM00180">
    <property type="entry name" value="EGF_Lam"/>
    <property type="match status" value="13"/>
</dbReference>
<feature type="domain" description="Laminin EGF-like" evidence="16">
    <location>
        <begin position="1024"/>
        <end position="1074"/>
    </location>
</feature>
<keyword evidence="8 13" id="KW-0175">Coiled coil</keyword>
<dbReference type="InterPro" id="IPR008211">
    <property type="entry name" value="Laminin_N"/>
</dbReference>
<feature type="coiled-coil region" evidence="13">
    <location>
        <begin position="1190"/>
        <end position="1313"/>
    </location>
</feature>
<feature type="region of interest" description="Disordered" evidence="14">
    <location>
        <begin position="1621"/>
        <end position="1640"/>
    </location>
</feature>
<dbReference type="FunFam" id="2.10.25.10:FF:000074">
    <property type="entry name" value="Laminin subunit alpha"/>
    <property type="match status" value="1"/>
</dbReference>
<organism evidence="19 20">
    <name type="scientific">Mesorhabditis spiculigera</name>
    <dbReference type="NCBI Taxonomy" id="96644"/>
    <lineage>
        <taxon>Eukaryota</taxon>
        <taxon>Metazoa</taxon>
        <taxon>Ecdysozoa</taxon>
        <taxon>Nematoda</taxon>
        <taxon>Chromadorea</taxon>
        <taxon>Rhabditida</taxon>
        <taxon>Rhabditina</taxon>
        <taxon>Rhabditomorpha</taxon>
        <taxon>Rhabditoidea</taxon>
        <taxon>Rhabditidae</taxon>
        <taxon>Mesorhabditinae</taxon>
        <taxon>Mesorhabditis</taxon>
    </lineage>
</organism>
<dbReference type="PANTHER" id="PTHR10574">
    <property type="entry name" value="NETRIN/LAMININ-RELATED"/>
    <property type="match status" value="1"/>
</dbReference>
<dbReference type="EMBL" id="CATQJA010002647">
    <property type="protein sequence ID" value="CAJ0576864.1"/>
    <property type="molecule type" value="Genomic_DNA"/>
</dbReference>
<dbReference type="Pfam" id="PF24973">
    <property type="entry name" value="EGF_LMN_ATRN"/>
    <property type="match status" value="2"/>
</dbReference>
<feature type="domain" description="Laminin EGF-like" evidence="16">
    <location>
        <begin position="334"/>
        <end position="396"/>
    </location>
</feature>
<evidence type="ECO:0000256" key="15">
    <source>
        <dbReference type="SAM" id="SignalP"/>
    </source>
</evidence>
<accession>A0AA36CXP3</accession>
<dbReference type="FunFam" id="2.10.25.10:FF:000135">
    <property type="entry name" value="Laminin subunit beta 4"/>
    <property type="match status" value="1"/>
</dbReference>
<feature type="disulfide bond" evidence="12">
    <location>
        <begin position="1103"/>
        <end position="1112"/>
    </location>
</feature>
<evidence type="ECO:0000259" key="18">
    <source>
        <dbReference type="PROSITE" id="PS51117"/>
    </source>
</evidence>
<dbReference type="InterPro" id="IPR000742">
    <property type="entry name" value="EGF"/>
</dbReference>
<keyword evidence="9 12" id="KW-1015">Disulfide bond</keyword>
<dbReference type="CDD" id="cd00055">
    <property type="entry name" value="EGF_Lam"/>
    <property type="match status" value="13"/>
</dbReference>
<feature type="disulfide bond" evidence="12">
    <location>
        <begin position="787"/>
        <end position="796"/>
    </location>
</feature>
<dbReference type="PROSITE" id="PS01248">
    <property type="entry name" value="EGF_LAM_1"/>
    <property type="match status" value="6"/>
</dbReference>
<dbReference type="SMART" id="SM00181">
    <property type="entry name" value="EGF"/>
    <property type="match status" value="8"/>
</dbReference>
<feature type="domain" description="Laminin EGF-like" evidence="16">
    <location>
        <begin position="861"/>
        <end position="910"/>
    </location>
</feature>
<feature type="domain" description="Laminin N-terminal" evidence="18">
    <location>
        <begin position="26"/>
        <end position="267"/>
    </location>
</feature>
<evidence type="ECO:0000256" key="7">
    <source>
        <dbReference type="ARBA" id="ARBA00022889"/>
    </source>
</evidence>
<dbReference type="SUPFAM" id="SSF57196">
    <property type="entry name" value="EGF/Laminin"/>
    <property type="match status" value="12"/>
</dbReference>
<dbReference type="Gene3D" id="2.170.300.10">
    <property type="entry name" value="Tie2 ligand-binding domain superfamily"/>
    <property type="match status" value="2"/>
</dbReference>
<feature type="disulfide bond" evidence="12">
    <location>
        <begin position="1115"/>
        <end position="1129"/>
    </location>
</feature>
<comment type="caution">
    <text evidence="19">The sequence shown here is derived from an EMBL/GenBank/DDBJ whole genome shotgun (WGS) entry which is preliminary data.</text>
</comment>
<keyword evidence="20" id="KW-1185">Reference proteome</keyword>
<keyword evidence="3" id="KW-0272">Extracellular matrix</keyword>
<feature type="disulfide bond" evidence="12">
    <location>
        <begin position="479"/>
        <end position="488"/>
    </location>
</feature>
<feature type="disulfide bond" evidence="12">
    <location>
        <begin position="1047"/>
        <end position="1056"/>
    </location>
</feature>